<feature type="domain" description="DUF1508" evidence="2">
    <location>
        <begin position="13"/>
        <end position="58"/>
    </location>
</feature>
<gene>
    <name evidence="3" type="ORF">XarjCFBP7645_09190</name>
</gene>
<comment type="similarity">
    <text evidence="1">Belongs to the UPF0339 family. Duplicated subfamily.</text>
</comment>
<evidence type="ECO:0000256" key="1">
    <source>
        <dbReference type="ARBA" id="ARBA00007576"/>
    </source>
</evidence>
<protein>
    <recommendedName>
        <fullName evidence="2">DUF1508 domain-containing protein</fullName>
    </recommendedName>
</protein>
<dbReference type="AlphaFoldDB" id="A0A2S7ADF6"/>
<dbReference type="SUPFAM" id="SSF160113">
    <property type="entry name" value="YegP-like"/>
    <property type="match status" value="1"/>
</dbReference>
<organism evidence="3 4">
    <name type="scientific">Xanthomonas arboricola</name>
    <dbReference type="NCBI Taxonomy" id="56448"/>
    <lineage>
        <taxon>Bacteria</taxon>
        <taxon>Pseudomonadati</taxon>
        <taxon>Pseudomonadota</taxon>
        <taxon>Gammaproteobacteria</taxon>
        <taxon>Lysobacterales</taxon>
        <taxon>Lysobacteraceae</taxon>
        <taxon>Xanthomonas</taxon>
    </lineage>
</organism>
<comment type="caution">
    <text evidence="3">The sequence shown here is derived from an EMBL/GenBank/DDBJ whole genome shotgun (WGS) entry which is preliminary data.</text>
</comment>
<proteinExistence type="inferred from homology"/>
<reference evidence="3 4" key="1">
    <citation type="submission" date="2016-08" db="EMBL/GenBank/DDBJ databases">
        <title>Evolution of the type three secretion system and type three effector repertoires in Xanthomonas.</title>
        <authorList>
            <person name="Merda D."/>
            <person name="Briand M."/>
            <person name="Bosis E."/>
            <person name="Rousseau C."/>
            <person name="Portier P."/>
            <person name="Jacques M.-A."/>
            <person name="Fischer-Le Saux M."/>
        </authorList>
    </citation>
    <scope>NUCLEOTIDE SEQUENCE [LARGE SCALE GENOMIC DNA]</scope>
    <source>
        <strain evidence="3 4">CFBP 7645</strain>
    </source>
</reference>
<name>A0A2S7ADF6_9XANT</name>
<evidence type="ECO:0000313" key="3">
    <source>
        <dbReference type="EMBL" id="PPU07770.1"/>
    </source>
</evidence>
<accession>A0A2S7ADF6</accession>
<dbReference type="RefSeq" id="WP_104537250.1">
    <property type="nucleotide sequence ID" value="NZ_MIGY01000002.1"/>
</dbReference>
<dbReference type="InterPro" id="IPR036913">
    <property type="entry name" value="YegP-like_sf"/>
</dbReference>
<sequence length="69" mass="7796">MAEHPKQFVIYKDAKSEWRWTLYAANSKKIADSAEGYQRKADCVHGARLVAAVATDAVIWNGEDKVWEA</sequence>
<evidence type="ECO:0000313" key="4">
    <source>
        <dbReference type="Proteomes" id="UP000239204"/>
    </source>
</evidence>
<dbReference type="InterPro" id="IPR010879">
    <property type="entry name" value="DUF1508"/>
</dbReference>
<dbReference type="Gene3D" id="3.30.160.160">
    <property type="entry name" value="YegP-like"/>
    <property type="match status" value="1"/>
</dbReference>
<dbReference type="Proteomes" id="UP000239204">
    <property type="component" value="Unassembled WGS sequence"/>
</dbReference>
<evidence type="ECO:0000259" key="2">
    <source>
        <dbReference type="Pfam" id="PF07411"/>
    </source>
</evidence>
<dbReference type="EMBL" id="MIGY01000002">
    <property type="protein sequence ID" value="PPU07770.1"/>
    <property type="molecule type" value="Genomic_DNA"/>
</dbReference>
<dbReference type="Pfam" id="PF07411">
    <property type="entry name" value="DUF1508"/>
    <property type="match status" value="1"/>
</dbReference>